<evidence type="ECO:0000313" key="4">
    <source>
        <dbReference type="EMBL" id="KAK4280523.1"/>
    </source>
</evidence>
<evidence type="ECO:0000259" key="2">
    <source>
        <dbReference type="Pfam" id="PF01408"/>
    </source>
</evidence>
<dbReference type="Pfam" id="PF22725">
    <property type="entry name" value="GFO_IDH_MocA_C3"/>
    <property type="match status" value="1"/>
</dbReference>
<dbReference type="Gene3D" id="3.30.360.10">
    <property type="entry name" value="Dihydrodipicolinate Reductase, domain 2"/>
    <property type="match status" value="1"/>
</dbReference>
<dbReference type="Pfam" id="PF01408">
    <property type="entry name" value="GFO_IDH_MocA"/>
    <property type="match status" value="1"/>
</dbReference>
<keyword evidence="5" id="KW-1185">Reference proteome</keyword>
<protein>
    <recommendedName>
        <fullName evidence="6">Gfo/Idh/MocA-like oxidoreductase N-terminal domain-containing protein</fullName>
    </recommendedName>
</protein>
<reference evidence="4" key="1">
    <citation type="submission" date="2023-10" db="EMBL/GenBank/DDBJ databases">
        <title>Chromosome-level genome of the transformable northern wattle, Acacia crassicarpa.</title>
        <authorList>
            <person name="Massaro I."/>
            <person name="Sinha N.R."/>
            <person name="Poethig S."/>
            <person name="Leichty A.R."/>
        </authorList>
    </citation>
    <scope>NUCLEOTIDE SEQUENCE</scope>
    <source>
        <strain evidence="4">Acra3RX</strain>
        <tissue evidence="4">Leaf</tissue>
    </source>
</reference>
<feature type="domain" description="GFO/IDH/MocA-like oxidoreductase" evidence="3">
    <location>
        <begin position="139"/>
        <end position="261"/>
    </location>
</feature>
<comment type="caution">
    <text evidence="4">The sequence shown here is derived from an EMBL/GenBank/DDBJ whole genome shotgun (WGS) entry which is preliminary data.</text>
</comment>
<evidence type="ECO:0000259" key="3">
    <source>
        <dbReference type="Pfam" id="PF22725"/>
    </source>
</evidence>
<evidence type="ECO:0000256" key="1">
    <source>
        <dbReference type="ARBA" id="ARBA00010928"/>
    </source>
</evidence>
<dbReference type="SUPFAM" id="SSF51735">
    <property type="entry name" value="NAD(P)-binding Rossmann-fold domains"/>
    <property type="match status" value="1"/>
</dbReference>
<dbReference type="InterPro" id="IPR000683">
    <property type="entry name" value="Gfo/Idh/MocA-like_OxRdtase_N"/>
</dbReference>
<feature type="domain" description="Gfo/Idh/MocA-like oxidoreductase N-terminal" evidence="2">
    <location>
        <begin position="8"/>
        <end position="127"/>
    </location>
</feature>
<dbReference type="Proteomes" id="UP001293593">
    <property type="component" value="Unassembled WGS sequence"/>
</dbReference>
<dbReference type="InterPro" id="IPR055170">
    <property type="entry name" value="GFO_IDH_MocA-like_dom"/>
</dbReference>
<dbReference type="EMBL" id="JAWXYG010000002">
    <property type="protein sequence ID" value="KAK4280523.1"/>
    <property type="molecule type" value="Genomic_DNA"/>
</dbReference>
<accession>A0AAE1MZX1</accession>
<comment type="similarity">
    <text evidence="1">Belongs to the Gfo/Idh/MocA family.</text>
</comment>
<dbReference type="SUPFAM" id="SSF55347">
    <property type="entry name" value="Glyceraldehyde-3-phosphate dehydrogenase-like, C-terminal domain"/>
    <property type="match status" value="1"/>
</dbReference>
<dbReference type="AlphaFoldDB" id="A0AAE1MZX1"/>
<dbReference type="GO" id="GO:0000166">
    <property type="term" value="F:nucleotide binding"/>
    <property type="evidence" value="ECO:0007669"/>
    <property type="project" value="InterPro"/>
</dbReference>
<dbReference type="InterPro" id="IPR036291">
    <property type="entry name" value="NAD(P)-bd_dom_sf"/>
</dbReference>
<evidence type="ECO:0008006" key="6">
    <source>
        <dbReference type="Google" id="ProtNLM"/>
    </source>
</evidence>
<dbReference type="PANTHER" id="PTHR46368">
    <property type="match status" value="1"/>
</dbReference>
<name>A0AAE1MZX1_9FABA</name>
<gene>
    <name evidence="4" type="ORF">QN277_012141</name>
</gene>
<sequence length="366" mass="40494">MATDQTTVRFGIIGCAEIAIKLCKAISRAPNATLVAIGSRSMEKAVKFAGDNGLPEKVRVYGSYEEVLEDGEVDAVYMPLPTALHVKWAVMAAEKRKHVLLEKPVAMNVSEFDHILEACEANGVQFMDGTMWMHNPRTQKMKEVLSDAHRFGQLQLIHSCVAYNKGPEFLTHDIRVKPELDGLGALGDIGWYCIWAILWAFDYDLPTSVLALPGTVKNDGGVILSCGASLHWPDGKLATFHCSFLSFISFDVTALGTKGILRLHDFIVPFDENYGYGSFWEASQVDFGKSGDDKRWYPGANEHRVESVELQEVLMVGEFSRLVGAVKRGGKPEKSWGTLSRKTQLVMDAVKDSIERGYKTVEVITG</sequence>
<proteinExistence type="inferred from homology"/>
<organism evidence="4 5">
    <name type="scientific">Acacia crassicarpa</name>
    <name type="common">northern wattle</name>
    <dbReference type="NCBI Taxonomy" id="499986"/>
    <lineage>
        <taxon>Eukaryota</taxon>
        <taxon>Viridiplantae</taxon>
        <taxon>Streptophyta</taxon>
        <taxon>Embryophyta</taxon>
        <taxon>Tracheophyta</taxon>
        <taxon>Spermatophyta</taxon>
        <taxon>Magnoliopsida</taxon>
        <taxon>eudicotyledons</taxon>
        <taxon>Gunneridae</taxon>
        <taxon>Pentapetalae</taxon>
        <taxon>rosids</taxon>
        <taxon>fabids</taxon>
        <taxon>Fabales</taxon>
        <taxon>Fabaceae</taxon>
        <taxon>Caesalpinioideae</taxon>
        <taxon>mimosoid clade</taxon>
        <taxon>Acacieae</taxon>
        <taxon>Acacia</taxon>
    </lineage>
</organism>
<dbReference type="Gene3D" id="3.40.50.720">
    <property type="entry name" value="NAD(P)-binding Rossmann-like Domain"/>
    <property type="match status" value="1"/>
</dbReference>
<evidence type="ECO:0000313" key="5">
    <source>
        <dbReference type="Proteomes" id="UP001293593"/>
    </source>
</evidence>
<dbReference type="PANTHER" id="PTHR46368:SF14">
    <property type="entry name" value="OXIDOREDUCTASE FAMILY, NAD-BINDING ROSSMANN FOLD PROTEIN"/>
    <property type="match status" value="1"/>
</dbReference>